<evidence type="ECO:0000256" key="1">
    <source>
        <dbReference type="ARBA" id="ARBA00022845"/>
    </source>
</evidence>
<dbReference type="STRING" id="1121325.SAMN04515677_101464"/>
<accession>A0A1G9J1M3</accession>
<keyword evidence="5" id="KW-1185">Reference proteome</keyword>
<evidence type="ECO:0000313" key="4">
    <source>
        <dbReference type="EMBL" id="SDL31176.1"/>
    </source>
</evidence>
<feature type="domain" description="Sigma 54 modulation/S30EA ribosomal protein C-terminal" evidence="3">
    <location>
        <begin position="119"/>
        <end position="173"/>
    </location>
</feature>
<dbReference type="GO" id="GO:0022627">
    <property type="term" value="C:cytosolic small ribosomal subunit"/>
    <property type="evidence" value="ECO:0007669"/>
    <property type="project" value="TreeGrafter"/>
</dbReference>
<dbReference type="HAMAP" id="MF_00839">
    <property type="entry name" value="HPF"/>
    <property type="match status" value="1"/>
</dbReference>
<dbReference type="PANTHER" id="PTHR33231:SF1">
    <property type="entry name" value="30S RIBOSOMAL PROTEIN"/>
    <property type="match status" value="1"/>
</dbReference>
<comment type="subcellular location">
    <subcellularLocation>
        <location evidence="2">Cytoplasm</location>
    </subcellularLocation>
</comment>
<dbReference type="Gene3D" id="3.30.505.50">
    <property type="entry name" value="Sigma 54 modulation/S30EA ribosomal protein, C-terminal domain"/>
    <property type="match status" value="1"/>
</dbReference>
<dbReference type="InterPro" id="IPR003489">
    <property type="entry name" value="RHF/RaiA"/>
</dbReference>
<dbReference type="AlphaFoldDB" id="A0A1G9J1M3"/>
<keyword evidence="1 2" id="KW-0810">Translation regulation</keyword>
<comment type="subunit">
    <text evidence="2">Interacts with 100S ribosomes.</text>
</comment>
<dbReference type="CDD" id="cd00552">
    <property type="entry name" value="RaiA"/>
    <property type="match status" value="1"/>
</dbReference>
<dbReference type="Proteomes" id="UP000199068">
    <property type="component" value="Unassembled WGS sequence"/>
</dbReference>
<comment type="function">
    <text evidence="2">Required for dimerization of active 70S ribosomes into 100S ribosomes in stationary phase; 100S ribosomes are translationally inactive and sometimes present during exponential growth.</text>
</comment>
<name>A0A1G9J1M3_9FIRM</name>
<dbReference type="EMBL" id="FNGW01000001">
    <property type="protein sequence ID" value="SDL31176.1"/>
    <property type="molecule type" value="Genomic_DNA"/>
</dbReference>
<dbReference type="InterPro" id="IPR034694">
    <property type="entry name" value="HPF_long/plastid"/>
</dbReference>
<gene>
    <name evidence="2" type="primary">hpf</name>
    <name evidence="4" type="ORF">SAMN04515677_101464</name>
</gene>
<dbReference type="GO" id="GO:0043024">
    <property type="term" value="F:ribosomal small subunit binding"/>
    <property type="evidence" value="ECO:0007669"/>
    <property type="project" value="TreeGrafter"/>
</dbReference>
<evidence type="ECO:0000313" key="5">
    <source>
        <dbReference type="Proteomes" id="UP000199068"/>
    </source>
</evidence>
<dbReference type="RefSeq" id="WP_092722448.1">
    <property type="nucleotide sequence ID" value="NZ_FNGW01000001.1"/>
</dbReference>
<dbReference type="GO" id="GO:0045900">
    <property type="term" value="P:negative regulation of translational elongation"/>
    <property type="evidence" value="ECO:0007669"/>
    <property type="project" value="TreeGrafter"/>
</dbReference>
<dbReference type="PANTHER" id="PTHR33231">
    <property type="entry name" value="30S RIBOSOMAL PROTEIN"/>
    <property type="match status" value="1"/>
</dbReference>
<sequence>MNITIVSKNIEITDTIRNKVESQIGKLEKYVKDDIDVNVKLDVKKKSQKIEVTIYLKEGYIIRAEESKEDLYSAIDLVYDKLHSQIRKYKTQALKRKHKNESIKFENIEEYAACDIDEDDNKIKRRKKLKIDKPMTQEDAIIQMDLLGHNFFVFKDLDTNGVSILYKRHDGYGVIEQL</sequence>
<dbReference type="InterPro" id="IPR050574">
    <property type="entry name" value="HPF/YfiA_ribosome-assoc"/>
</dbReference>
<dbReference type="InterPro" id="IPR032528">
    <property type="entry name" value="Ribosom_S30AE_C"/>
</dbReference>
<dbReference type="Pfam" id="PF16321">
    <property type="entry name" value="Ribosom_S30AE_C"/>
    <property type="match status" value="1"/>
</dbReference>
<evidence type="ECO:0000256" key="2">
    <source>
        <dbReference type="HAMAP-Rule" id="MF_00839"/>
    </source>
</evidence>
<organism evidence="4 5">
    <name type="scientific">Romboutsia lituseburensis DSM 797</name>
    <dbReference type="NCBI Taxonomy" id="1121325"/>
    <lineage>
        <taxon>Bacteria</taxon>
        <taxon>Bacillati</taxon>
        <taxon>Bacillota</taxon>
        <taxon>Clostridia</taxon>
        <taxon>Peptostreptococcales</taxon>
        <taxon>Peptostreptococcaceae</taxon>
        <taxon>Romboutsia</taxon>
    </lineage>
</organism>
<dbReference type="Pfam" id="PF02482">
    <property type="entry name" value="Ribosomal_S30AE"/>
    <property type="match status" value="1"/>
</dbReference>
<protein>
    <recommendedName>
        <fullName evidence="2">Ribosome hibernation promoting factor</fullName>
        <shortName evidence="2">HPF</shortName>
    </recommendedName>
</protein>
<dbReference type="SUPFAM" id="SSF69754">
    <property type="entry name" value="Ribosome binding protein Y (YfiA homologue)"/>
    <property type="match status" value="1"/>
</dbReference>
<dbReference type="InterPro" id="IPR038416">
    <property type="entry name" value="Ribosom_S30AE_C_sf"/>
</dbReference>
<reference evidence="4 5" key="1">
    <citation type="submission" date="2016-10" db="EMBL/GenBank/DDBJ databases">
        <authorList>
            <person name="de Groot N.N."/>
        </authorList>
    </citation>
    <scope>NUCLEOTIDE SEQUENCE [LARGE SCALE GENOMIC DNA]</scope>
    <source>
        <strain evidence="4 5">DSM 797</strain>
    </source>
</reference>
<keyword evidence="2" id="KW-0963">Cytoplasm</keyword>
<proteinExistence type="inferred from homology"/>
<dbReference type="InterPro" id="IPR036567">
    <property type="entry name" value="RHF-like"/>
</dbReference>
<comment type="similarity">
    <text evidence="2">Belongs to the HPF/YfiA ribosome-associated protein family. Long HPF subfamily.</text>
</comment>
<evidence type="ECO:0000259" key="3">
    <source>
        <dbReference type="Pfam" id="PF16321"/>
    </source>
</evidence>
<dbReference type="Gene3D" id="3.30.160.100">
    <property type="entry name" value="Ribosome hibernation promotion factor-like"/>
    <property type="match status" value="1"/>
</dbReference>
<dbReference type="NCBIfam" id="TIGR00741">
    <property type="entry name" value="yfiA"/>
    <property type="match status" value="1"/>
</dbReference>